<evidence type="ECO:0000256" key="3">
    <source>
        <dbReference type="ARBA" id="ARBA00022824"/>
    </source>
</evidence>
<dbReference type="InterPro" id="IPR044865">
    <property type="entry name" value="MRH_dom"/>
</dbReference>
<dbReference type="Gene3D" id="4.10.400.10">
    <property type="entry name" value="Low-density Lipoprotein Receptor"/>
    <property type="match status" value="1"/>
</dbReference>
<dbReference type="InterPro" id="IPR009011">
    <property type="entry name" value="Man6P_isomerase_rcpt-bd_dom_sf"/>
</dbReference>
<evidence type="ECO:0000256" key="7">
    <source>
        <dbReference type="SAM" id="MobiDB-lite"/>
    </source>
</evidence>
<keyword evidence="2 8" id="KW-0732">Signal</keyword>
<protein>
    <recommendedName>
        <fullName evidence="1">Glucosidase 2 subunit beta</fullName>
    </recommendedName>
</protein>
<feature type="region of interest" description="Disordered" evidence="7">
    <location>
        <begin position="355"/>
        <end position="413"/>
    </location>
</feature>
<keyword evidence="4" id="KW-0106">Calcium</keyword>
<feature type="region of interest" description="Disordered" evidence="7">
    <location>
        <begin position="297"/>
        <end position="316"/>
    </location>
</feature>
<feature type="domain" description="MRH" evidence="10">
    <location>
        <begin position="467"/>
        <end position="566"/>
    </location>
</feature>
<reference evidence="11 12" key="1">
    <citation type="submission" date="2022-12" db="EMBL/GenBank/DDBJ databases">
        <title>Chromosome-level genome assembly of true bugs.</title>
        <authorList>
            <person name="Ma L."/>
            <person name="Li H."/>
        </authorList>
    </citation>
    <scope>NUCLEOTIDE SEQUENCE [LARGE SCALE GENOMIC DNA]</scope>
    <source>
        <strain evidence="11">Lab_2022b</strain>
    </source>
</reference>
<dbReference type="PROSITE" id="PS50222">
    <property type="entry name" value="EF_HAND_2"/>
    <property type="match status" value="1"/>
</dbReference>
<sequence>MFNIQVILILVSLFIYSKGYDKLIPRGVSLSQRLFYEPLKDFSCLDGSKRFPFIYVNDDYCDCADGSDEPGTSACPNGQFHCQNIGYIPLNLPTSRVNDGVCDCCDATDEYLYDNCTNVCQILGAEARKAAEKEAEVAAQGNQLRLQMITTGKEIRQNKQDRLTALEADKLEAVRLKEEANRLKESAEAAEFAAKEAFKTRQQELKLLAENLEKERLENEARTLFKQLDANNDDIVQFEEFNIKVYVDGEENDAQTFDRQHVQQYFGTNTADGNIDWQSFLNSYPKLSRDIIRDENKSHDSTAADKAPPQDQQNNNEQEWAGDINLNVNNEEGEQNAHEYFEDDETIEDEFVSGKIEESVSDDGKTIETGGGEEEEEEDDDDEDEEEFEMEKERLDRTMINDSNNNNNNNNNYDEETLKVIEEANAARSRFESAERSVQDVERELTRIKESLSKDYGPEDEFIVLDGQCFSYTDREYTYKLCPFDQVVQMAKSGGSETRLGVWAGWQDERLHKVMIYDKGQACWNGPQRSTKVVVVCGLDNAVIAAVEPNKCEYELILQTPAACKLPIQPQTTHTHDEF</sequence>
<accession>A0AAW1CH23</accession>
<proteinExistence type="predicted"/>
<dbReference type="Proteomes" id="UP001461498">
    <property type="component" value="Unassembled WGS sequence"/>
</dbReference>
<evidence type="ECO:0000313" key="12">
    <source>
        <dbReference type="Proteomes" id="UP001461498"/>
    </source>
</evidence>
<dbReference type="PANTHER" id="PTHR12630:SF1">
    <property type="entry name" value="GLUCOSIDASE 2 SUBUNIT BETA"/>
    <property type="match status" value="1"/>
</dbReference>
<evidence type="ECO:0000256" key="1">
    <source>
        <dbReference type="ARBA" id="ARBA00022387"/>
    </source>
</evidence>
<dbReference type="AlphaFoldDB" id="A0AAW1CH23"/>
<dbReference type="PANTHER" id="PTHR12630">
    <property type="entry name" value="N-LINKED OLIGOSACCHARIDE PROCESSING"/>
    <property type="match status" value="1"/>
</dbReference>
<evidence type="ECO:0000256" key="6">
    <source>
        <dbReference type="SAM" id="Coils"/>
    </source>
</evidence>
<evidence type="ECO:0000256" key="8">
    <source>
        <dbReference type="SAM" id="SignalP"/>
    </source>
</evidence>
<dbReference type="EMBL" id="JAPXFL010000014">
    <property type="protein sequence ID" value="KAK9497641.1"/>
    <property type="molecule type" value="Genomic_DNA"/>
</dbReference>
<organism evidence="11 12">
    <name type="scientific">Rhynocoris fuscipes</name>
    <dbReference type="NCBI Taxonomy" id="488301"/>
    <lineage>
        <taxon>Eukaryota</taxon>
        <taxon>Metazoa</taxon>
        <taxon>Ecdysozoa</taxon>
        <taxon>Arthropoda</taxon>
        <taxon>Hexapoda</taxon>
        <taxon>Insecta</taxon>
        <taxon>Pterygota</taxon>
        <taxon>Neoptera</taxon>
        <taxon>Paraneoptera</taxon>
        <taxon>Hemiptera</taxon>
        <taxon>Heteroptera</taxon>
        <taxon>Panheteroptera</taxon>
        <taxon>Cimicomorpha</taxon>
        <taxon>Reduviidae</taxon>
        <taxon>Harpactorinae</taxon>
        <taxon>Harpactorini</taxon>
        <taxon>Rhynocoris</taxon>
    </lineage>
</organism>
<dbReference type="PROSITE" id="PS00018">
    <property type="entry name" value="EF_HAND_1"/>
    <property type="match status" value="1"/>
</dbReference>
<evidence type="ECO:0000256" key="2">
    <source>
        <dbReference type="ARBA" id="ARBA00022729"/>
    </source>
</evidence>
<dbReference type="InterPro" id="IPR028146">
    <property type="entry name" value="PRKCSH_N"/>
</dbReference>
<evidence type="ECO:0000313" key="11">
    <source>
        <dbReference type="EMBL" id="KAK9497641.1"/>
    </source>
</evidence>
<feature type="coiled-coil region" evidence="6">
    <location>
        <begin position="166"/>
        <end position="234"/>
    </location>
</feature>
<keyword evidence="5" id="KW-1015">Disulfide bond</keyword>
<dbReference type="GO" id="GO:0006491">
    <property type="term" value="P:N-glycan processing"/>
    <property type="evidence" value="ECO:0007669"/>
    <property type="project" value="TreeGrafter"/>
</dbReference>
<dbReference type="InterPro" id="IPR036055">
    <property type="entry name" value="LDL_receptor-like_sf"/>
</dbReference>
<dbReference type="Pfam" id="PF12999">
    <property type="entry name" value="PRKCSH-like"/>
    <property type="match status" value="1"/>
</dbReference>
<dbReference type="InterPro" id="IPR002048">
    <property type="entry name" value="EF_hand_dom"/>
</dbReference>
<evidence type="ECO:0000256" key="4">
    <source>
        <dbReference type="ARBA" id="ARBA00022837"/>
    </source>
</evidence>
<keyword evidence="6" id="KW-0175">Coiled coil</keyword>
<dbReference type="GO" id="GO:0005509">
    <property type="term" value="F:calcium ion binding"/>
    <property type="evidence" value="ECO:0007669"/>
    <property type="project" value="InterPro"/>
</dbReference>
<dbReference type="PROSITE" id="PS51914">
    <property type="entry name" value="MRH"/>
    <property type="match status" value="1"/>
</dbReference>
<dbReference type="SUPFAM" id="SSF50911">
    <property type="entry name" value="Mannose 6-phosphate receptor domain"/>
    <property type="match status" value="1"/>
</dbReference>
<dbReference type="GO" id="GO:0017177">
    <property type="term" value="C:glucosidase II complex"/>
    <property type="evidence" value="ECO:0007669"/>
    <property type="project" value="TreeGrafter"/>
</dbReference>
<dbReference type="InterPro" id="IPR036607">
    <property type="entry name" value="PRKCSH"/>
</dbReference>
<dbReference type="Pfam" id="PF13015">
    <property type="entry name" value="PRKCSH_1"/>
    <property type="match status" value="1"/>
</dbReference>
<dbReference type="InterPro" id="IPR011992">
    <property type="entry name" value="EF-hand-dom_pair"/>
</dbReference>
<keyword evidence="3" id="KW-0256">Endoplasmic reticulum</keyword>
<evidence type="ECO:0000259" key="10">
    <source>
        <dbReference type="PROSITE" id="PS51914"/>
    </source>
</evidence>
<dbReference type="InterPro" id="IPR018247">
    <property type="entry name" value="EF_Hand_1_Ca_BS"/>
</dbReference>
<keyword evidence="12" id="KW-1185">Reference proteome</keyword>
<comment type="caution">
    <text evidence="11">The sequence shown here is derived from an EMBL/GenBank/DDBJ whole genome shotgun (WGS) entry which is preliminary data.</text>
</comment>
<feature type="compositionally biased region" description="Acidic residues" evidence="7">
    <location>
        <begin position="371"/>
        <end position="390"/>
    </location>
</feature>
<feature type="chain" id="PRO_5043945838" description="Glucosidase 2 subunit beta" evidence="8">
    <location>
        <begin position="20"/>
        <end position="579"/>
    </location>
</feature>
<feature type="signal peptide" evidence="8">
    <location>
        <begin position="1"/>
        <end position="19"/>
    </location>
</feature>
<feature type="coiled-coil region" evidence="6">
    <location>
        <begin position="424"/>
        <end position="451"/>
    </location>
</feature>
<dbReference type="Gene3D" id="2.70.130.10">
    <property type="entry name" value="Mannose-6-phosphate receptor binding domain"/>
    <property type="match status" value="1"/>
</dbReference>
<feature type="domain" description="EF-hand" evidence="9">
    <location>
        <begin position="216"/>
        <end position="251"/>
    </location>
</feature>
<dbReference type="SUPFAM" id="SSF47473">
    <property type="entry name" value="EF-hand"/>
    <property type="match status" value="1"/>
</dbReference>
<evidence type="ECO:0000259" key="9">
    <source>
        <dbReference type="PROSITE" id="PS50222"/>
    </source>
</evidence>
<gene>
    <name evidence="11" type="ORF">O3M35_004331</name>
</gene>
<dbReference type="InterPro" id="IPR039794">
    <property type="entry name" value="Gtb1-like"/>
</dbReference>
<evidence type="ECO:0000256" key="5">
    <source>
        <dbReference type="ARBA" id="ARBA00023157"/>
    </source>
</evidence>
<feature type="compositionally biased region" description="Basic and acidic residues" evidence="7">
    <location>
        <begin position="355"/>
        <end position="366"/>
    </location>
</feature>
<name>A0AAW1CH23_9HEMI</name>